<evidence type="ECO:0000256" key="5">
    <source>
        <dbReference type="ARBA" id="ARBA00022679"/>
    </source>
</evidence>
<dbReference type="RefSeq" id="WP_092571168.1">
    <property type="nucleotide sequence ID" value="NZ_FOEN01000004.1"/>
</dbReference>
<evidence type="ECO:0000256" key="6">
    <source>
        <dbReference type="ARBA" id="ARBA00022683"/>
    </source>
</evidence>
<feature type="domain" description="PTS EIIB type-2" evidence="12">
    <location>
        <begin position="394"/>
        <end position="482"/>
    </location>
</feature>
<dbReference type="Gene3D" id="3.40.930.10">
    <property type="entry name" value="Mannitol-specific EII, Chain A"/>
    <property type="match status" value="1"/>
</dbReference>
<accession>A0A1H9CKF1</accession>
<dbReference type="InterPro" id="IPR011608">
    <property type="entry name" value="PRD"/>
</dbReference>
<evidence type="ECO:0000259" key="11">
    <source>
        <dbReference type="PROSITE" id="PS51094"/>
    </source>
</evidence>
<keyword evidence="4" id="KW-0597">Phosphoprotein</keyword>
<keyword evidence="7" id="KW-0418">Kinase</keyword>
<dbReference type="PROSITE" id="PS51094">
    <property type="entry name" value="PTS_EIIA_TYPE_2"/>
    <property type="match status" value="1"/>
</dbReference>
<evidence type="ECO:0000256" key="9">
    <source>
        <dbReference type="ARBA" id="ARBA00041175"/>
    </source>
</evidence>
<dbReference type="InterPro" id="IPR013011">
    <property type="entry name" value="PTS_EIIB_2"/>
</dbReference>
<evidence type="ECO:0000256" key="10">
    <source>
        <dbReference type="ARBA" id="ARBA00042072"/>
    </source>
</evidence>
<dbReference type="CDD" id="cd05568">
    <property type="entry name" value="PTS_IIB_bgl_like"/>
    <property type="match status" value="1"/>
</dbReference>
<dbReference type="Pfam" id="PF00874">
    <property type="entry name" value="PRD"/>
    <property type="match status" value="1"/>
</dbReference>
<dbReference type="InterPro" id="IPR036634">
    <property type="entry name" value="PRD_sf"/>
</dbReference>
<proteinExistence type="predicted"/>
<dbReference type="SUPFAM" id="SSF63520">
    <property type="entry name" value="PTS-regulatory domain, PRD"/>
    <property type="match status" value="1"/>
</dbReference>
<dbReference type="Gene3D" id="3.40.50.2300">
    <property type="match status" value="1"/>
</dbReference>
<dbReference type="STRING" id="89093.SAMN04488558_10448"/>
<keyword evidence="6" id="KW-0598">Phosphotransferase system</keyword>
<feature type="domain" description="PRD" evidence="13">
    <location>
        <begin position="281"/>
        <end position="388"/>
    </location>
</feature>
<dbReference type="SUPFAM" id="SSF55804">
    <property type="entry name" value="Phoshotransferase/anion transport protein"/>
    <property type="match status" value="1"/>
</dbReference>
<keyword evidence="5" id="KW-0808">Transferase</keyword>
<evidence type="ECO:0000313" key="15">
    <source>
        <dbReference type="Proteomes" id="UP000198833"/>
    </source>
</evidence>
<evidence type="ECO:0000259" key="13">
    <source>
        <dbReference type="PROSITE" id="PS51372"/>
    </source>
</evidence>
<dbReference type="PANTHER" id="PTHR36203:SF1">
    <property type="entry name" value="ASCORBATE-SPECIFIC PTS SYSTEM EIIA COMPONENT"/>
    <property type="match status" value="1"/>
</dbReference>
<protein>
    <recommendedName>
        <fullName evidence="9">Ascorbate-specific PTS system EIIA component</fullName>
    </recommendedName>
    <alternativeName>
        <fullName evidence="10">Ascorbate-specific phosphotransferase enzyme IIA component</fullName>
    </alternativeName>
</protein>
<dbReference type="Gene3D" id="1.10.1790.10">
    <property type="entry name" value="PRD domain"/>
    <property type="match status" value="1"/>
</dbReference>
<evidence type="ECO:0000256" key="8">
    <source>
        <dbReference type="ARBA" id="ARBA00037387"/>
    </source>
</evidence>
<evidence type="ECO:0000313" key="14">
    <source>
        <dbReference type="EMBL" id="SEQ01078.1"/>
    </source>
</evidence>
<dbReference type="OrthoDB" id="369398at2"/>
<dbReference type="EMBL" id="FOEN01000004">
    <property type="protein sequence ID" value="SEQ01078.1"/>
    <property type="molecule type" value="Genomic_DNA"/>
</dbReference>
<feature type="domain" description="PTS EIIA type-2" evidence="11">
    <location>
        <begin position="532"/>
        <end position="680"/>
    </location>
</feature>
<dbReference type="Proteomes" id="UP000198833">
    <property type="component" value="Unassembled WGS sequence"/>
</dbReference>
<reference evidence="14 15" key="1">
    <citation type="submission" date="2016-10" db="EMBL/GenBank/DDBJ databases">
        <authorList>
            <person name="de Groot N.N."/>
        </authorList>
    </citation>
    <scope>NUCLEOTIDE SEQUENCE [LARGE SCALE GENOMIC DNA]</scope>
    <source>
        <strain evidence="14 15">DSM 15695</strain>
    </source>
</reference>
<evidence type="ECO:0000256" key="4">
    <source>
        <dbReference type="ARBA" id="ARBA00022553"/>
    </source>
</evidence>
<sequence>MINNDIINNLPIFSNYNGHSLSDLEKVLKTTKKSILQDVEKINDVLAYFNYPVIEICDNNLWLPNVSIKELFSKMSPELSLYYFQDERVWMIILYIFLEYDFISNYHFQEFLRVSKNTVLSDLKELRIILEKYKVELKYSRKDGYYFLGKSIHIRQILETALNEIMAFESGKWIIRYTFYRCRQNFEIDPIIRFFHSVSQKEELSFIEERIETTAYLILFLQTGKIGSSPQYSDKEIREIATSPVIHIVEDFMSIYPELECEKYFIASRLLGCIQGNLYLDINPKIVAIMEDMIEVVTANTGIIFNNNEQFRMNLYNHLAPAYYRLMFDMNLINPLKDQIIEEYSSLFYLVKKSMFPLANALNKNIPADEIAYFTMHFGGYITAYQSIESNRKLTALTICPKGVSSSLILTSELQAIMPEIKFNGIHQLDKIKELDSSEYDLIFSTVYFETEKPLFLVQPFMNPVEKSLLKKKVYSEFLIRTGHNEQIEEILTIVGKHAEVKDELLLKEALFDYFFDKTRSAINWEGVTLSDLLQKSLIQKVEKVADWQEGIRLAAKPLEQQGYIEATYIDAMIDSIKKLGAYIVLAPHVAVPHASPKEGVKRLGMSLLQIQEPVNFNLEQDEYDEDREVHLIFVLAAIDSTAHLRALQQLVMIIEDEETIDKLIAANSCEAIEEIINKSIKQEESYD</sequence>
<dbReference type="GO" id="GO:0009401">
    <property type="term" value="P:phosphoenolpyruvate-dependent sugar phosphotransferase system"/>
    <property type="evidence" value="ECO:0007669"/>
    <property type="project" value="UniProtKB-KW"/>
</dbReference>
<evidence type="ECO:0000256" key="7">
    <source>
        <dbReference type="ARBA" id="ARBA00022777"/>
    </source>
</evidence>
<dbReference type="PANTHER" id="PTHR36203">
    <property type="entry name" value="ASCORBATE-SPECIFIC PTS SYSTEM EIIA COMPONENT"/>
    <property type="match status" value="1"/>
</dbReference>
<dbReference type="GO" id="GO:0008982">
    <property type="term" value="F:protein-N(PI)-phosphohistidine-sugar phosphotransferase activity"/>
    <property type="evidence" value="ECO:0007669"/>
    <property type="project" value="InterPro"/>
</dbReference>
<dbReference type="InterPro" id="IPR036095">
    <property type="entry name" value="PTS_EIIB-like_sf"/>
</dbReference>
<gene>
    <name evidence="14" type="ORF">SAMN04488558_10448</name>
</gene>
<dbReference type="InterPro" id="IPR016152">
    <property type="entry name" value="PTrfase/Anion_transptr"/>
</dbReference>
<dbReference type="InterPro" id="IPR002178">
    <property type="entry name" value="PTS_EIIA_type-2_dom"/>
</dbReference>
<organism evidence="14 15">
    <name type="scientific">Ignavigranum ruoffiae</name>
    <dbReference type="NCBI Taxonomy" id="89093"/>
    <lineage>
        <taxon>Bacteria</taxon>
        <taxon>Bacillati</taxon>
        <taxon>Bacillota</taxon>
        <taxon>Bacilli</taxon>
        <taxon>Lactobacillales</taxon>
        <taxon>Aerococcaceae</taxon>
        <taxon>Ignavigranum</taxon>
    </lineage>
</organism>
<evidence type="ECO:0000256" key="1">
    <source>
        <dbReference type="ARBA" id="ARBA00004496"/>
    </source>
</evidence>
<keyword evidence="2" id="KW-0813">Transport</keyword>
<dbReference type="PROSITE" id="PS51372">
    <property type="entry name" value="PRD_2"/>
    <property type="match status" value="1"/>
</dbReference>
<evidence type="ECO:0000256" key="3">
    <source>
        <dbReference type="ARBA" id="ARBA00022490"/>
    </source>
</evidence>
<dbReference type="InterPro" id="IPR051351">
    <property type="entry name" value="Ascorbate-PTS_EIIA_comp"/>
</dbReference>
<dbReference type="CDD" id="cd00211">
    <property type="entry name" value="PTS_IIA_fru"/>
    <property type="match status" value="1"/>
</dbReference>
<dbReference type="PROSITE" id="PS51099">
    <property type="entry name" value="PTS_EIIB_TYPE_2"/>
    <property type="match status" value="1"/>
</dbReference>
<dbReference type="SUPFAM" id="SSF52794">
    <property type="entry name" value="PTS system IIB component-like"/>
    <property type="match status" value="1"/>
</dbReference>
<dbReference type="GO" id="GO:0006355">
    <property type="term" value="P:regulation of DNA-templated transcription"/>
    <property type="evidence" value="ECO:0007669"/>
    <property type="project" value="InterPro"/>
</dbReference>
<evidence type="ECO:0000259" key="12">
    <source>
        <dbReference type="PROSITE" id="PS51099"/>
    </source>
</evidence>
<dbReference type="GO" id="GO:0005737">
    <property type="term" value="C:cytoplasm"/>
    <property type="evidence" value="ECO:0007669"/>
    <property type="project" value="UniProtKB-SubCell"/>
</dbReference>
<evidence type="ECO:0000256" key="2">
    <source>
        <dbReference type="ARBA" id="ARBA00022448"/>
    </source>
</evidence>
<keyword evidence="3" id="KW-0963">Cytoplasm</keyword>
<dbReference type="AlphaFoldDB" id="A0A1H9CKF1"/>
<keyword evidence="15" id="KW-1185">Reference proteome</keyword>
<dbReference type="GO" id="GO:0016301">
    <property type="term" value="F:kinase activity"/>
    <property type="evidence" value="ECO:0007669"/>
    <property type="project" value="UniProtKB-KW"/>
</dbReference>
<comment type="function">
    <text evidence="8">The phosphoenolpyruvate-dependent sugar phosphotransferase system (sugar PTS), a major carbohydrate active transport system, catalyzes the phosphorylation of incoming sugar substrates concomitantly with their translocation across the cell membrane. The enzyme II UlaABC PTS system is involved in ascorbate transport.</text>
</comment>
<comment type="subcellular location">
    <subcellularLocation>
        <location evidence="1">Cytoplasm</location>
    </subcellularLocation>
</comment>
<dbReference type="Pfam" id="PF00359">
    <property type="entry name" value="PTS_EIIA_2"/>
    <property type="match status" value="1"/>
</dbReference>
<name>A0A1H9CKF1_9LACT</name>